<keyword evidence="7 9" id="KW-0472">Membrane</keyword>
<dbReference type="Pfam" id="PF00168">
    <property type="entry name" value="C2"/>
    <property type="match status" value="4"/>
</dbReference>
<dbReference type="WBParaSite" id="SSTP_0000227600.1">
    <property type="protein sequence ID" value="SSTP_0000227600.1"/>
    <property type="gene ID" value="SSTP_0000227600"/>
</dbReference>
<keyword evidence="5" id="KW-0106">Calcium</keyword>
<organism evidence="12">
    <name type="scientific">Strongyloides stercoralis</name>
    <name type="common">Threadworm</name>
    <dbReference type="NCBI Taxonomy" id="6248"/>
    <lineage>
        <taxon>Eukaryota</taxon>
        <taxon>Metazoa</taxon>
        <taxon>Ecdysozoa</taxon>
        <taxon>Nematoda</taxon>
        <taxon>Chromadorea</taxon>
        <taxon>Rhabditida</taxon>
        <taxon>Tylenchina</taxon>
        <taxon>Panagrolaimomorpha</taxon>
        <taxon>Strongyloidoidea</taxon>
        <taxon>Strongyloididae</taxon>
        <taxon>Strongyloides</taxon>
    </lineage>
</organism>
<dbReference type="SMART" id="SM01202">
    <property type="entry name" value="FerI"/>
    <property type="match status" value="1"/>
</dbReference>
<keyword evidence="11" id="KW-1185">Reference proteome</keyword>
<dbReference type="PANTHER" id="PTHR12546">
    <property type="entry name" value="FER-1-LIKE"/>
    <property type="match status" value="1"/>
</dbReference>
<dbReference type="GO" id="GO:0016020">
    <property type="term" value="C:membrane"/>
    <property type="evidence" value="ECO:0007669"/>
    <property type="project" value="UniProtKB-SubCell"/>
</dbReference>
<dbReference type="Pfam" id="PF16165">
    <property type="entry name" value="Ferlin_C"/>
    <property type="match status" value="1"/>
</dbReference>
<dbReference type="SMART" id="SM00239">
    <property type="entry name" value="C2"/>
    <property type="match status" value="4"/>
</dbReference>
<evidence type="ECO:0000313" key="13">
    <source>
        <dbReference type="WBParaSite" id="TCONS_00009128.p1"/>
    </source>
</evidence>
<evidence type="ECO:0000259" key="10">
    <source>
        <dbReference type="PROSITE" id="PS50004"/>
    </source>
</evidence>
<evidence type="ECO:0000313" key="11">
    <source>
        <dbReference type="Proteomes" id="UP000035681"/>
    </source>
</evidence>
<feature type="compositionally biased region" description="Basic and acidic residues" evidence="8">
    <location>
        <begin position="112"/>
        <end position="129"/>
    </location>
</feature>
<dbReference type="GO" id="GO:0007009">
    <property type="term" value="P:plasma membrane organization"/>
    <property type="evidence" value="ECO:0007669"/>
    <property type="project" value="TreeGrafter"/>
</dbReference>
<dbReference type="Pfam" id="PF08150">
    <property type="entry name" value="FerB"/>
    <property type="match status" value="1"/>
</dbReference>
<evidence type="ECO:0000256" key="6">
    <source>
        <dbReference type="ARBA" id="ARBA00022989"/>
    </source>
</evidence>
<feature type="region of interest" description="Disordered" evidence="8">
    <location>
        <begin position="73"/>
        <end position="129"/>
    </location>
</feature>
<keyword evidence="6 9" id="KW-1133">Transmembrane helix</keyword>
<dbReference type="STRING" id="6248.A0A0K0DYG1"/>
<dbReference type="WBParaSite" id="TCONS_00009128.p1">
    <property type="protein sequence ID" value="TCONS_00009128.p1"/>
    <property type="gene ID" value="XLOC_006974"/>
</dbReference>
<dbReference type="Gene3D" id="2.60.40.150">
    <property type="entry name" value="C2 domain"/>
    <property type="match status" value="4"/>
</dbReference>
<proteinExistence type="predicted"/>
<dbReference type="Proteomes" id="UP000035681">
    <property type="component" value="Unplaced"/>
</dbReference>
<accession>A0A0K0DYG1</accession>
<dbReference type="InterPro" id="IPR012968">
    <property type="entry name" value="FerIin_dom"/>
</dbReference>
<dbReference type="InterPro" id="IPR035892">
    <property type="entry name" value="C2_domain_sf"/>
</dbReference>
<dbReference type="InterPro" id="IPR032362">
    <property type="entry name" value="Ferlin_C"/>
</dbReference>
<keyword evidence="2 9" id="KW-0812">Transmembrane</keyword>
<dbReference type="GO" id="GO:0046872">
    <property type="term" value="F:metal ion binding"/>
    <property type="evidence" value="ECO:0007669"/>
    <property type="project" value="UniProtKB-KW"/>
</dbReference>
<evidence type="ECO:0000256" key="1">
    <source>
        <dbReference type="ARBA" id="ARBA00004167"/>
    </source>
</evidence>
<evidence type="ECO:0000256" key="8">
    <source>
        <dbReference type="SAM" id="MobiDB-lite"/>
    </source>
</evidence>
<feature type="compositionally biased region" description="Low complexity" evidence="8">
    <location>
        <begin position="81"/>
        <end position="94"/>
    </location>
</feature>
<dbReference type="GO" id="GO:0061025">
    <property type="term" value="P:membrane fusion"/>
    <property type="evidence" value="ECO:0007669"/>
    <property type="project" value="TreeGrafter"/>
</dbReference>
<dbReference type="InterPro" id="IPR000008">
    <property type="entry name" value="C2_dom"/>
</dbReference>
<feature type="domain" description="C2" evidence="10">
    <location>
        <begin position="1454"/>
        <end position="1580"/>
    </location>
</feature>
<dbReference type="InterPro" id="IPR006614">
    <property type="entry name" value="Peroxin/Ferlin"/>
</dbReference>
<name>A0A0K0DYG1_STRER</name>
<dbReference type="PANTHER" id="PTHR12546:SF33">
    <property type="entry name" value="SPERM VESICLE FUSION PROTEIN FER-1"/>
    <property type="match status" value="1"/>
</dbReference>
<feature type="domain" description="C2" evidence="10">
    <location>
        <begin position="129"/>
        <end position="251"/>
    </location>
</feature>
<evidence type="ECO:0000313" key="12">
    <source>
        <dbReference type="WBParaSite" id="SSTP_0000227600.1"/>
    </source>
</evidence>
<evidence type="ECO:0000256" key="5">
    <source>
        <dbReference type="ARBA" id="ARBA00022837"/>
    </source>
</evidence>
<dbReference type="InterPro" id="IPR037724">
    <property type="entry name" value="C2E_Ferlin"/>
</dbReference>
<keyword evidence="3" id="KW-0479">Metal-binding</keyword>
<dbReference type="InterPro" id="IPR055072">
    <property type="entry name" value="Ferlin_DSRM"/>
</dbReference>
<dbReference type="InterPro" id="IPR037721">
    <property type="entry name" value="Ferlin"/>
</dbReference>
<feature type="domain" description="C2" evidence="10">
    <location>
        <begin position="1700"/>
        <end position="1847"/>
    </location>
</feature>
<evidence type="ECO:0000256" key="7">
    <source>
        <dbReference type="ARBA" id="ARBA00023136"/>
    </source>
</evidence>
<dbReference type="PROSITE" id="PS50004">
    <property type="entry name" value="C2"/>
    <property type="match status" value="5"/>
</dbReference>
<protein>
    <submittedName>
        <fullName evidence="12 13">C2 domain-containing protein</fullName>
    </submittedName>
</protein>
<reference evidence="12" key="1">
    <citation type="submission" date="2015-08" db="UniProtKB">
        <authorList>
            <consortium name="WormBaseParasite"/>
        </authorList>
    </citation>
    <scope>IDENTIFICATION</scope>
</reference>
<sequence length="2068" mass="240259">MQNVINNVKNKLKEKAVKKVLKDNDLDSKNTDKILDIVDSTKKNISDNQTENDTESLLDISTSENDYSVASTCNPNDSFGDSDISTNDDSSTNSLTGSEWDTSTANSTNSNYEKKEREKLKDKKSKNLADETINQNNQYDIFDENPNTQHNFFVLVRVFEAKELANEDIDPVVKVILNGKSRKTNIFRRTNSPVFNQTFTFKLKANLEQLTSKNIDFSIYCAKKFFKDSAIGSFKLNLGLVYRQKEHVLRQKWLSLSSPKLDEDDGEISDICGFLKVSVCVYHENQSPPSLIGKDKINEPEVLQSGQNLNHHIRIRLYKLCQLADFIRYPGKNNKQPGELSIEVKIGKKTIQSEYVIAENNSIDINEEVLIPISWPSVVNEIRFRVIMKRKKWRKRVLLTTSILMNDTCKCGLKGFLPTFGPSYISFYGPDKINGTLSIYDIKDVNQGKIEGTLFCGRLFLEIQTIEEYLKNPTSRFISNLIISNTKIYQNYVSYVLFVSFYAANQIHPDFKDKQIHFTVSIGEYGNDAYNSIPNNSNTTLPVQAMYDGVQYYSMPWGNYKPLCELPCLFEDIGYRIIESNLLSTIYDYILIFRSKLQMIIRSNPDNSLLSDKTLECIHEVTEALNFLSDWNRNTVMKVIGIKMTMLDLNQQQSRFANLQALIKEFDYFKNDKSDIDDLGELCINLLSSCADKFKKLMRDVQISIPDIVITMYCNYKSVGFIKLPICDTFFSSSKQKTGNGNCIGKIKPYLIKRINQKKSKYKEDDIPCVLHLKTFFSYEKERNKFEKLLEPGEIRYYVEYFENQQRKLFSDEWIKTKKNPYATTDVTGKIPIYEANILPPSGWNFKDKWEIKRCHDIWIGADAGHNKFEDEMFENQKKVEKEWQFYGFTDFYGNDIDPECINKSPEGWKYDENWRVDKFCPGDMYGWCYSMAPDLWSRPNECDINEKFTHLYRRRRLLRRRSIIVDSKRDKVEELLSFKEKLNESGWEYAKKFGDILHVVCSSSDRFRRRRYIREMVRKNPNANLEILVNNDNTNDGNNVVGARIYEIHNMCNIYQLRVYILWGRELLNNAKNVNTVFVRVTYIHRSQETIHTQNCLNPIWNETLIFEKILIPGSVNSMMTNPPILLVEIIGRTNNEIEIFLGRFTIKPNFILKLHQNITKLNWEALELPGNKFHGSLLIGSDLIMLDKKNPTCFIDFPPLKKPYEDRYEIPSNIMPTFTKYNVQMLCWGVRNLAKHKMLAVKKPFVEVSIGDEVDSTNIIEGIKKNPNFTKQLISFHEIILPENLYYAPPIMLTLKDKRIFGSKPIVGISLIQNFNKFEIKPGSIREPINDYLWRKYDDLVNLELQEYEKMLSFLNLENSSETNFVKNIRIDWWSKYYFSIGENDKCKGYQDTGLERLVVYEQALEDSDDFKGFTDFLQTFKFKKIQKNNTYIKKEQVKGELKGKLIISKCLKGEKNIPIELDSIPGIEFQKPEKCVIRVYIVRAHELVSNRGNDTCDSYISIRCGNSKKISLKKEYISDTTEPIFGQVFETEVCIPQEKDLQITVMDNRRFSFDEEIGSTTIDLENRLLTKYRATVGLCKNFNIFGPNVWRDQLTPLEILKKYLNKMCLEVPELINDSKKGYGMKLLGETFYIIEEETKNNLTSQFVGSPYQRLALIILNRIGLVPEHVETRPLYNSVNKTIECGKLELFVDIFPKSFGTIPPPININKRIPDKMQLRVAVFGTRHVVLTKKVAGQFSTDMYIKCLLNGTEKAVSTDVHYNVKNGRGSFNWRFLFDINYNVWEEVLVYYKRKRLFRKKSEFIAEPYLLLEICDNKRFKKDSVIGRCKIDLLNIEKGILDLDDFFDENDEYNMTKKKSCFSKICCDCSEGCCCKRKNKKLFNYRRAPRFIDIPYVGPIVSIMEKQNIRGWWPFISESVPDKFKNDSIGHRKKFDTLVDSDDGYNFHRDSTKKGKFIEIKDSGNEKPKYVTGFLEMDISIVSAEEGKENPVGKGRKKPNHSPFLPDRTRGKCDGFFLLNRLKVYGSKLCSKKIFWSCCCCFITILLIIGIVLALAELPAMISQKLLS</sequence>
<evidence type="ECO:0000256" key="2">
    <source>
        <dbReference type="ARBA" id="ARBA00022692"/>
    </source>
</evidence>
<dbReference type="AlphaFoldDB" id="A0A0K0DYG1"/>
<dbReference type="CDD" id="cd04037">
    <property type="entry name" value="C2E_Ferlin"/>
    <property type="match status" value="1"/>
</dbReference>
<keyword evidence="4" id="KW-0677">Repeat</keyword>
<comment type="subcellular location">
    <subcellularLocation>
        <location evidence="1">Membrane</location>
        <topology evidence="1">Single-pass membrane protein</topology>
    </subcellularLocation>
</comment>
<feature type="domain" description="C2" evidence="10">
    <location>
        <begin position="1037"/>
        <end position="1164"/>
    </location>
</feature>
<evidence type="ECO:0000256" key="4">
    <source>
        <dbReference type="ARBA" id="ARBA00022737"/>
    </source>
</evidence>
<dbReference type="SMART" id="SM01201">
    <property type="entry name" value="FerB"/>
    <property type="match status" value="1"/>
</dbReference>
<evidence type="ECO:0000256" key="3">
    <source>
        <dbReference type="ARBA" id="ARBA00022723"/>
    </source>
</evidence>
<evidence type="ECO:0000256" key="9">
    <source>
        <dbReference type="SAM" id="Phobius"/>
    </source>
</evidence>
<dbReference type="Pfam" id="PF22901">
    <property type="entry name" value="dsrm_Ferlin"/>
    <property type="match status" value="1"/>
</dbReference>
<feature type="transmembrane region" description="Helical" evidence="9">
    <location>
        <begin position="2034"/>
        <end position="2056"/>
    </location>
</feature>
<dbReference type="InterPro" id="IPR012561">
    <property type="entry name" value="Ferlin_B-domain"/>
</dbReference>
<feature type="domain" description="C2" evidence="10">
    <location>
        <begin position="1204"/>
        <end position="1331"/>
    </location>
</feature>
<dbReference type="SMART" id="SM00694">
    <property type="entry name" value="DysFC"/>
    <property type="match status" value="2"/>
</dbReference>
<dbReference type="SUPFAM" id="SSF49562">
    <property type="entry name" value="C2 domain (Calcium/lipid-binding domain, CaLB)"/>
    <property type="match status" value="5"/>
</dbReference>
<feature type="compositionally biased region" description="Polar residues" evidence="8">
    <location>
        <begin position="95"/>
        <end position="111"/>
    </location>
</feature>